<feature type="compositionally biased region" description="Basic and acidic residues" evidence="1">
    <location>
        <begin position="49"/>
        <end position="72"/>
    </location>
</feature>
<proteinExistence type="predicted"/>
<dbReference type="EMBL" id="KZ293437">
    <property type="protein sequence ID" value="PBK67180.1"/>
    <property type="molecule type" value="Genomic_DNA"/>
</dbReference>
<dbReference type="Proteomes" id="UP000218334">
    <property type="component" value="Unassembled WGS sequence"/>
</dbReference>
<protein>
    <submittedName>
        <fullName evidence="2">Uncharacterized protein</fullName>
    </submittedName>
</protein>
<evidence type="ECO:0000256" key="1">
    <source>
        <dbReference type="SAM" id="MobiDB-lite"/>
    </source>
</evidence>
<name>A0A2H3BBZ3_9AGAR</name>
<dbReference type="AlphaFoldDB" id="A0A2H3BBZ3"/>
<sequence>MSVSRSICLYNPCPPDIPQVHQPVGALIEDINAFVKEPFANLRGSVGRTEGRRVWDSRKRREKSLNSEETKRARTKRHSESSLVPWQIFKIQGRLHDGSQTQSLLPTSPDSNLRTRSWSSLTTRAFVSQQKSATSLYGVPSSCGATPMSASTLKFLYAKRAWVGDHQTKARSSTISKFQSELYTIAFGVVGMGKGLCGDDCTEHSILEAVSMSRALQACEQFIGARRTNQSKEYVMFVLLSRSSTQFENK</sequence>
<accession>A0A2H3BBZ3</accession>
<evidence type="ECO:0000313" key="3">
    <source>
        <dbReference type="Proteomes" id="UP000218334"/>
    </source>
</evidence>
<gene>
    <name evidence="2" type="ORF">ARMSODRAFT_1020676</name>
</gene>
<feature type="region of interest" description="Disordered" evidence="1">
    <location>
        <begin position="47"/>
        <end position="79"/>
    </location>
</feature>
<reference evidence="3" key="1">
    <citation type="journal article" date="2017" name="Nat. Ecol. Evol.">
        <title>Genome expansion and lineage-specific genetic innovations in the forest pathogenic fungi Armillaria.</title>
        <authorList>
            <person name="Sipos G."/>
            <person name="Prasanna A.N."/>
            <person name="Walter M.C."/>
            <person name="O'Connor E."/>
            <person name="Balint B."/>
            <person name="Krizsan K."/>
            <person name="Kiss B."/>
            <person name="Hess J."/>
            <person name="Varga T."/>
            <person name="Slot J."/>
            <person name="Riley R."/>
            <person name="Boka B."/>
            <person name="Rigling D."/>
            <person name="Barry K."/>
            <person name="Lee J."/>
            <person name="Mihaltcheva S."/>
            <person name="LaButti K."/>
            <person name="Lipzen A."/>
            <person name="Waldron R."/>
            <person name="Moloney N.M."/>
            <person name="Sperisen C."/>
            <person name="Kredics L."/>
            <person name="Vagvoelgyi C."/>
            <person name="Patrignani A."/>
            <person name="Fitzpatrick D."/>
            <person name="Nagy I."/>
            <person name="Doyle S."/>
            <person name="Anderson J.B."/>
            <person name="Grigoriev I.V."/>
            <person name="Gueldener U."/>
            <person name="Muensterkoetter M."/>
            <person name="Nagy L.G."/>
        </authorList>
    </citation>
    <scope>NUCLEOTIDE SEQUENCE [LARGE SCALE GENOMIC DNA]</scope>
    <source>
        <strain evidence="3">28-4</strain>
    </source>
</reference>
<organism evidence="2 3">
    <name type="scientific">Armillaria solidipes</name>
    <dbReference type="NCBI Taxonomy" id="1076256"/>
    <lineage>
        <taxon>Eukaryota</taxon>
        <taxon>Fungi</taxon>
        <taxon>Dikarya</taxon>
        <taxon>Basidiomycota</taxon>
        <taxon>Agaricomycotina</taxon>
        <taxon>Agaricomycetes</taxon>
        <taxon>Agaricomycetidae</taxon>
        <taxon>Agaricales</taxon>
        <taxon>Marasmiineae</taxon>
        <taxon>Physalacriaceae</taxon>
        <taxon>Armillaria</taxon>
    </lineage>
</organism>
<keyword evidence="3" id="KW-1185">Reference proteome</keyword>
<evidence type="ECO:0000313" key="2">
    <source>
        <dbReference type="EMBL" id="PBK67180.1"/>
    </source>
</evidence>